<dbReference type="Gene3D" id="3.80.10.10">
    <property type="entry name" value="Ribonuclease Inhibitor"/>
    <property type="match status" value="1"/>
</dbReference>
<feature type="region of interest" description="Disordered" evidence="1">
    <location>
        <begin position="698"/>
        <end position="721"/>
    </location>
</feature>
<dbReference type="InterPro" id="IPR045328">
    <property type="entry name" value="Kre9/Knh1"/>
</dbReference>
<dbReference type="GO" id="GO:0006078">
    <property type="term" value="P:(1-&gt;6)-beta-D-glucan biosynthetic process"/>
    <property type="evidence" value="ECO:0007669"/>
    <property type="project" value="InterPro"/>
</dbReference>
<dbReference type="InterPro" id="IPR032675">
    <property type="entry name" value="LRR_dom_sf"/>
</dbReference>
<evidence type="ECO:0000313" key="2">
    <source>
        <dbReference type="EMBL" id="KAF5330943.1"/>
    </source>
</evidence>
<evidence type="ECO:0000256" key="1">
    <source>
        <dbReference type="SAM" id="MobiDB-lite"/>
    </source>
</evidence>
<dbReference type="PANTHER" id="PTHR28154">
    <property type="entry name" value="CELL WALL SYNTHESIS PROTEIN KNH1-RELATED"/>
    <property type="match status" value="1"/>
</dbReference>
<protein>
    <submittedName>
        <fullName evidence="2">Uncharacterized protein</fullName>
    </submittedName>
</protein>
<gene>
    <name evidence="2" type="ORF">D9619_005175</name>
</gene>
<name>A0A8H5FC32_9AGAR</name>
<dbReference type="EMBL" id="JAACJJ010000001">
    <property type="protein sequence ID" value="KAF5330943.1"/>
    <property type="molecule type" value="Genomic_DNA"/>
</dbReference>
<organism evidence="2 3">
    <name type="scientific">Psilocybe cf. subviscida</name>
    <dbReference type="NCBI Taxonomy" id="2480587"/>
    <lineage>
        <taxon>Eukaryota</taxon>
        <taxon>Fungi</taxon>
        <taxon>Dikarya</taxon>
        <taxon>Basidiomycota</taxon>
        <taxon>Agaricomycotina</taxon>
        <taxon>Agaricomycetes</taxon>
        <taxon>Agaricomycetidae</taxon>
        <taxon>Agaricales</taxon>
        <taxon>Agaricineae</taxon>
        <taxon>Strophariaceae</taxon>
        <taxon>Psilocybe</taxon>
    </lineage>
</organism>
<sequence>MLNHEEMINCDPLNFQPGFSDQTVGVNLCLISNSGGAPFVETWTADEKRTYILPKPVSKDDPLVEGYHALSVRYIRELRCCSALTELTIVGCVLDIDLMETLAVVLTPKLRIFRLENIKYNICLLPFLPIAVPRDATGTDIVMDSENTVRMIQSWAGHNRWTLTFAAPGPEDITSAKTYLKLSNTIFKELRHCSALRELTISGRMIDKRLLETINHLCDQNLTSLTLNDVKQNKVLNLALQLPGYMPPKLISLTLDSNDWKWTGFAIEYQHSVLGLFHPNSLETLNMTGTWYVPFAYQFMGFIGGCPRLTHLSTVLTFDAITQFSFFLGQCPALKVLTVNHTPRVPLVHEMDFAGFNPSVCPNLEELNVPAALLPHFYPLNEMRPRLETVTISDPYAVSYEHEAETQKRLMTALDDPRYQGNQTVKHLHVGTLSSTWKELRVILRRIYEMFDVLESLNVWTYDTELSNLNGRKLTKSLAQLENAITDKNTYEAVLLDITPGIIDLPPTLVELTIINHSPKEMDDEVEEAFLRCLNTFQDSPSLASHDMMMYTPLLRAVCAFSIFAGVLGTVNVTSPNSNTTLSAGVVSRVTWKDNGKAPSLKDFGLATISLCTGTSEKQVRLHRFPIGEYAQRLKYIHKTFLQTFASKINISAQSSAEFTVDSKVGPNSDTYLIRFVSSDSKNVAFSQNFKLTNMTGAFPTSSGTKSSTATSNSSSTITVTDTLTAPPSLPTGTTITGNSTDGLNSTITASDGNATMTLPAPCPGCVNITVVVLVTTAHDSPTPAPTRSDALSIVRGLSLGRLGAFAAVFVVPFALLA</sequence>
<accession>A0A8H5FC32</accession>
<comment type="caution">
    <text evidence="2">The sequence shown here is derived from an EMBL/GenBank/DDBJ whole genome shotgun (WGS) entry which is preliminary data.</text>
</comment>
<evidence type="ECO:0000313" key="3">
    <source>
        <dbReference type="Proteomes" id="UP000567179"/>
    </source>
</evidence>
<dbReference type="SUPFAM" id="SSF52047">
    <property type="entry name" value="RNI-like"/>
    <property type="match status" value="1"/>
</dbReference>
<dbReference type="PANTHER" id="PTHR28154:SF1">
    <property type="entry name" value="CELL WALL SYNTHESIS PROTEIN KNH1-RELATED"/>
    <property type="match status" value="1"/>
</dbReference>
<proteinExistence type="predicted"/>
<dbReference type="Proteomes" id="UP000567179">
    <property type="component" value="Unassembled WGS sequence"/>
</dbReference>
<reference evidence="2 3" key="1">
    <citation type="journal article" date="2020" name="ISME J.">
        <title>Uncovering the hidden diversity of litter-decomposition mechanisms in mushroom-forming fungi.</title>
        <authorList>
            <person name="Floudas D."/>
            <person name="Bentzer J."/>
            <person name="Ahren D."/>
            <person name="Johansson T."/>
            <person name="Persson P."/>
            <person name="Tunlid A."/>
        </authorList>
    </citation>
    <scope>NUCLEOTIDE SEQUENCE [LARGE SCALE GENOMIC DNA]</scope>
    <source>
        <strain evidence="2 3">CBS 101986</strain>
    </source>
</reference>
<dbReference type="AlphaFoldDB" id="A0A8H5FC32"/>
<dbReference type="OrthoDB" id="2432613at2759"/>
<keyword evidence="3" id="KW-1185">Reference proteome</keyword>
<dbReference type="GO" id="GO:0042546">
    <property type="term" value="P:cell wall biogenesis"/>
    <property type="evidence" value="ECO:0007669"/>
    <property type="project" value="InterPro"/>
</dbReference>
<feature type="compositionally biased region" description="Low complexity" evidence="1">
    <location>
        <begin position="701"/>
        <end position="721"/>
    </location>
</feature>